<dbReference type="AlphaFoldDB" id="E0UIP2"/>
<dbReference type="Gene3D" id="1.20.1220.20">
    <property type="entry name" value="Uncharcterised protein PF01724"/>
    <property type="match status" value="1"/>
</dbReference>
<name>E0UIP2_GLOV7</name>
<dbReference type="RefSeq" id="WP_013321458.1">
    <property type="nucleotide sequence ID" value="NC_014501.1"/>
</dbReference>
<proteinExistence type="predicted"/>
<dbReference type="KEGG" id="cyj:Cyan7822_1351"/>
<dbReference type="Proteomes" id="UP000008206">
    <property type="component" value="Chromosome"/>
</dbReference>
<sequence>MTVHLKQEIEKLYEEDYVLWLEQTAEQIRHKDIDNLDWQHLLEEIEDLGKSQKNAVESYLRQLLKHLLLYQYWTQERDYSGDGWAEEIDNFRNELEILLDSKTLYNYAASILEAIYQKARRSAFNKTKLDIFPAECPYTLEQVLDIDYLPE</sequence>
<accession>E0UIP2</accession>
<reference evidence="2" key="1">
    <citation type="journal article" date="2011" name="MBio">
        <title>Novel metabolic attributes of the genus Cyanothece, comprising a group of unicellular nitrogen-fixing Cyanobacteria.</title>
        <authorList>
            <person name="Bandyopadhyay A."/>
            <person name="Elvitigala T."/>
            <person name="Welsh E."/>
            <person name="Stockel J."/>
            <person name="Liberton M."/>
            <person name="Min H."/>
            <person name="Sherman L.A."/>
            <person name="Pakrasi H.B."/>
        </authorList>
    </citation>
    <scope>NUCLEOTIDE SEQUENCE [LARGE SCALE GENOMIC DNA]</scope>
    <source>
        <strain evidence="2">PCC 7822</strain>
    </source>
</reference>
<dbReference type="PANTHER" id="PTHR34235">
    <property type="entry name" value="SLR1203 PROTEIN-RELATED"/>
    <property type="match status" value="1"/>
</dbReference>
<dbReference type="STRING" id="497965.Cyan7822_1351"/>
<dbReference type="Pfam" id="PF01724">
    <property type="entry name" value="DUF29"/>
    <property type="match status" value="1"/>
</dbReference>
<evidence type="ECO:0008006" key="3">
    <source>
        <dbReference type="Google" id="ProtNLM"/>
    </source>
</evidence>
<evidence type="ECO:0000313" key="1">
    <source>
        <dbReference type="EMBL" id="ADN13351.1"/>
    </source>
</evidence>
<organism evidence="1 2">
    <name type="scientific">Gloeothece verrucosa (strain PCC 7822)</name>
    <name type="common">Cyanothece sp. (strain PCC 7822)</name>
    <dbReference type="NCBI Taxonomy" id="497965"/>
    <lineage>
        <taxon>Bacteria</taxon>
        <taxon>Bacillati</taxon>
        <taxon>Cyanobacteriota</taxon>
        <taxon>Cyanophyceae</taxon>
        <taxon>Oscillatoriophycideae</taxon>
        <taxon>Chroococcales</taxon>
        <taxon>Aphanothecaceae</taxon>
        <taxon>Gloeothece</taxon>
        <taxon>Gloeothece verrucosa</taxon>
    </lineage>
</organism>
<keyword evidence="2" id="KW-1185">Reference proteome</keyword>
<protein>
    <recommendedName>
        <fullName evidence="3">DUF29 domain-containing protein</fullName>
    </recommendedName>
</protein>
<dbReference type="PANTHER" id="PTHR34235:SF3">
    <property type="entry name" value="SLR1203 PROTEIN"/>
    <property type="match status" value="1"/>
</dbReference>
<dbReference type="HOGENOM" id="CLU_116670_1_0_3"/>
<dbReference type="OrthoDB" id="5769308at2"/>
<dbReference type="eggNOG" id="COG2442">
    <property type="taxonomic scope" value="Bacteria"/>
</dbReference>
<gene>
    <name evidence="1" type="ordered locus">Cyan7822_1351</name>
</gene>
<dbReference type="InterPro" id="IPR002636">
    <property type="entry name" value="DUF29"/>
</dbReference>
<dbReference type="EMBL" id="CP002198">
    <property type="protein sequence ID" value="ADN13351.1"/>
    <property type="molecule type" value="Genomic_DNA"/>
</dbReference>
<evidence type="ECO:0000313" key="2">
    <source>
        <dbReference type="Proteomes" id="UP000008206"/>
    </source>
</evidence>